<keyword evidence="5 7" id="KW-0040">ANK repeat</keyword>
<dbReference type="Gene3D" id="1.25.40.20">
    <property type="entry name" value="Ankyrin repeat-containing domain"/>
    <property type="match status" value="2"/>
</dbReference>
<proteinExistence type="predicted"/>
<dbReference type="PROSITE" id="PS50297">
    <property type="entry name" value="ANK_REP_REGION"/>
    <property type="match status" value="2"/>
</dbReference>
<protein>
    <submittedName>
        <fullName evidence="11">Protein ACCELERATED CELL DEATH 6-like</fullName>
    </submittedName>
</protein>
<dbReference type="Pfam" id="PF00023">
    <property type="entry name" value="Ank"/>
    <property type="match status" value="1"/>
</dbReference>
<dbReference type="PROSITE" id="PS50088">
    <property type="entry name" value="ANK_REPEAT"/>
    <property type="match status" value="2"/>
</dbReference>
<evidence type="ECO:0000259" key="9">
    <source>
        <dbReference type="Pfam" id="PF13962"/>
    </source>
</evidence>
<evidence type="ECO:0000256" key="4">
    <source>
        <dbReference type="ARBA" id="ARBA00022989"/>
    </source>
</evidence>
<evidence type="ECO:0000256" key="3">
    <source>
        <dbReference type="ARBA" id="ARBA00022737"/>
    </source>
</evidence>
<gene>
    <name evidence="11" type="primary">LOC115729013</name>
</gene>
<keyword evidence="6 8" id="KW-0472">Membrane</keyword>
<keyword evidence="4 8" id="KW-1133">Transmembrane helix</keyword>
<evidence type="ECO:0000256" key="2">
    <source>
        <dbReference type="ARBA" id="ARBA00022692"/>
    </source>
</evidence>
<evidence type="ECO:0000256" key="1">
    <source>
        <dbReference type="ARBA" id="ARBA00004141"/>
    </source>
</evidence>
<evidence type="ECO:0000313" key="10">
    <source>
        <dbReference type="Proteomes" id="UP000827889"/>
    </source>
</evidence>
<dbReference type="SMART" id="SM00248">
    <property type="entry name" value="ANK"/>
    <property type="match status" value="8"/>
</dbReference>
<sequence length="561" mass="62200">MNHVISIDGSETRATPNERLEALKGRNLPTPYNQQPFGDGDPSRIMDRDLYEATKEGDVEKFMNALEKVSQSRKLALSLIFDQVTPSGNSLLHVAASLGRDDVMELIVVHFPYLVTRRNSLEDTPLHVAVRSGSLEVTRKLIRLRRDVETMYWKNKDSKSPLYLAVENCNWEILHLLLEESARDEAYAVKIQGMSPVLAAIEERQSGKLEEIIDRLPKLLHVRGEDGETPLHSAVSVGDEDAMVVLLRKCPDLALQTDKNSSYPIHIACQASSYYAVHELIECTWPNLAEIKNNRGQNILHVAAKAGNNRAVRCKLEECGEERIKKLVNSKDDDGNTPLHLISMHNHCKVLLYLTRDKRSELGLLNNKKLTALDVAGECGSSSTKYPLVLGDLILRIARVPRSKGQYNHSLRKEADWVKDKVSTRLIVATLVATVTFAAGFTLPGGYNASHDRDPGTAAMLHNRMFPLFIISNTLAMDSSIHAVAVLLLGLINDFSIAQQAFLAAGPILLMSLTCMSVAFMAAVIIAVSKLTWLPLLVLSIAVVNLAMLMAVFPFSRTPMR</sequence>
<comment type="subcellular location">
    <subcellularLocation>
        <location evidence="1">Membrane</location>
        <topology evidence="1">Multi-pass membrane protein</topology>
    </subcellularLocation>
</comment>
<evidence type="ECO:0000256" key="6">
    <source>
        <dbReference type="ARBA" id="ARBA00023136"/>
    </source>
</evidence>
<evidence type="ECO:0000256" key="8">
    <source>
        <dbReference type="SAM" id="Phobius"/>
    </source>
</evidence>
<dbReference type="Proteomes" id="UP000827889">
    <property type="component" value="Chromosome 7"/>
</dbReference>
<keyword evidence="3" id="KW-0677">Repeat</keyword>
<feature type="repeat" description="ANK" evidence="7">
    <location>
        <begin position="121"/>
        <end position="149"/>
    </location>
</feature>
<keyword evidence="10" id="KW-1185">Reference proteome</keyword>
<dbReference type="GeneID" id="115729013"/>
<accession>A0ABM3HMZ1</accession>
<dbReference type="InterPro" id="IPR036770">
    <property type="entry name" value="Ankyrin_rpt-contain_sf"/>
</dbReference>
<dbReference type="PANTHER" id="PTHR24186">
    <property type="entry name" value="PROTEIN PHOSPHATASE 1 REGULATORY SUBUNIT"/>
    <property type="match status" value="1"/>
</dbReference>
<feature type="transmembrane region" description="Helical" evidence="8">
    <location>
        <begin position="501"/>
        <end position="527"/>
    </location>
</feature>
<feature type="transmembrane region" description="Helical" evidence="8">
    <location>
        <begin position="466"/>
        <end position="489"/>
    </location>
</feature>
<evidence type="ECO:0000256" key="5">
    <source>
        <dbReference type="ARBA" id="ARBA00023043"/>
    </source>
</evidence>
<dbReference type="Pfam" id="PF13962">
    <property type="entry name" value="PGG"/>
    <property type="match status" value="1"/>
</dbReference>
<feature type="transmembrane region" description="Helical" evidence="8">
    <location>
        <begin position="533"/>
        <end position="555"/>
    </location>
</feature>
<dbReference type="InterPro" id="IPR026961">
    <property type="entry name" value="PGG_dom"/>
</dbReference>
<feature type="repeat" description="ANK" evidence="7">
    <location>
        <begin position="226"/>
        <end position="258"/>
    </location>
</feature>
<keyword evidence="2 8" id="KW-0812">Transmembrane</keyword>
<dbReference type="InterPro" id="IPR002110">
    <property type="entry name" value="Ankyrin_rpt"/>
</dbReference>
<organism evidence="10 11">
    <name type="scientific">Rhodamnia argentea</name>
    <dbReference type="NCBI Taxonomy" id="178133"/>
    <lineage>
        <taxon>Eukaryota</taxon>
        <taxon>Viridiplantae</taxon>
        <taxon>Streptophyta</taxon>
        <taxon>Embryophyta</taxon>
        <taxon>Tracheophyta</taxon>
        <taxon>Spermatophyta</taxon>
        <taxon>Magnoliopsida</taxon>
        <taxon>eudicotyledons</taxon>
        <taxon>Gunneridae</taxon>
        <taxon>Pentapetalae</taxon>
        <taxon>rosids</taxon>
        <taxon>malvids</taxon>
        <taxon>Myrtales</taxon>
        <taxon>Myrtaceae</taxon>
        <taxon>Myrtoideae</taxon>
        <taxon>Myrteae</taxon>
        <taxon>Australasian group</taxon>
        <taxon>Rhodamnia</taxon>
    </lineage>
</organism>
<dbReference type="Pfam" id="PF12796">
    <property type="entry name" value="Ank_2"/>
    <property type="match status" value="2"/>
</dbReference>
<feature type="domain" description="PGG" evidence="9">
    <location>
        <begin position="416"/>
        <end position="526"/>
    </location>
</feature>
<dbReference type="PANTHER" id="PTHR24186:SF46">
    <property type="entry name" value="PROTEIN ACCELERATED CELL DEATH 6-LIKE"/>
    <property type="match status" value="1"/>
</dbReference>
<name>A0ABM3HMZ1_9MYRT</name>
<evidence type="ECO:0000256" key="7">
    <source>
        <dbReference type="PROSITE-ProRule" id="PRU00023"/>
    </source>
</evidence>
<dbReference type="SUPFAM" id="SSF48403">
    <property type="entry name" value="Ankyrin repeat"/>
    <property type="match status" value="1"/>
</dbReference>
<reference evidence="11" key="1">
    <citation type="submission" date="2025-08" db="UniProtKB">
        <authorList>
            <consortium name="RefSeq"/>
        </authorList>
    </citation>
    <scope>IDENTIFICATION</scope>
    <source>
        <tissue evidence="11">Leaf</tissue>
    </source>
</reference>
<feature type="transmembrane region" description="Helical" evidence="8">
    <location>
        <begin position="426"/>
        <end position="446"/>
    </location>
</feature>
<evidence type="ECO:0000313" key="11">
    <source>
        <dbReference type="RefSeq" id="XP_048137960.1"/>
    </source>
</evidence>
<dbReference type="RefSeq" id="XP_048137960.1">
    <property type="nucleotide sequence ID" value="XM_048282003.1"/>
</dbReference>